<dbReference type="EMBL" id="PGCI01000974">
    <property type="protein sequence ID" value="PLW10193.1"/>
    <property type="molecule type" value="Genomic_DNA"/>
</dbReference>
<feature type="domain" description="Rieske" evidence="1">
    <location>
        <begin position="53"/>
        <end position="118"/>
    </location>
</feature>
<proteinExistence type="predicted"/>
<gene>
    <name evidence="2" type="ORF">PCASD_23133</name>
</gene>
<dbReference type="AlphaFoldDB" id="A0A2N5SAC1"/>
<name>A0A2N5SAC1_9BASI</name>
<dbReference type="CDD" id="cd00657">
    <property type="entry name" value="Ferritin_like"/>
    <property type="match status" value="1"/>
</dbReference>
<dbReference type="InterPro" id="IPR009078">
    <property type="entry name" value="Ferritin-like_SF"/>
</dbReference>
<reference evidence="2 3" key="1">
    <citation type="submission" date="2017-11" db="EMBL/GenBank/DDBJ databases">
        <title>De novo assembly and phasing of dikaryotic genomes from two isolates of Puccinia coronata f. sp. avenae, the causal agent of oat crown rust.</title>
        <authorList>
            <person name="Miller M.E."/>
            <person name="Zhang Y."/>
            <person name="Omidvar V."/>
            <person name="Sperschneider J."/>
            <person name="Schwessinger B."/>
            <person name="Raley C."/>
            <person name="Palmer J.M."/>
            <person name="Garnica D."/>
            <person name="Upadhyaya N."/>
            <person name="Rathjen J."/>
            <person name="Taylor J.M."/>
            <person name="Park R.F."/>
            <person name="Dodds P.N."/>
            <person name="Hirsch C.D."/>
            <person name="Kianian S.F."/>
            <person name="Figueroa M."/>
        </authorList>
    </citation>
    <scope>NUCLEOTIDE SEQUENCE [LARGE SCALE GENOMIC DNA]</scope>
    <source>
        <strain evidence="2">12SD80</strain>
    </source>
</reference>
<sequence>MENQPKRSATPTMILIGKLDELNLHSRFIVSLRSISLESKYHSIVLYAVDKEPPTAADGDLDPEKELSRRLDSVELSSDQAAAREWHAMEEECPHLGASMAEADIEIEDDAVIAICSGLKCDQRVATTSYDFNLRTGESSSGLTACVLSTAVKEGKLYIGHPDGATDWTLISVRPVSQRFAIPNLDAVKLESSIQSLERPRPESLVEWGALILRTANPDLKVNLTRHAIGLFRKGDIPILASSATPKEFTLPPDTPCREAVQMVRPGDVLKRGKGGSVANRIKLLHALANIELWAIDLAWDIITRFAQEQINGQLLPRAFFTDFGKVAEDEAKHFTLLREALRRLGSDWGELPIHDGLWQSARDTSHSLISRLCIIHLVHEARGLDVNPTQIKRVRDAGDLETAQSLEIIHADEVTHVAAGHRWLCHICNNSVPKTAPVTVFRKEVEVHFFGKLKPPFNVEDRARAGLDPSFYQDL</sequence>
<dbReference type="PANTHER" id="PTHR42782">
    <property type="entry name" value="SI:CH73-314G15.3"/>
    <property type="match status" value="1"/>
</dbReference>
<evidence type="ECO:0000313" key="2">
    <source>
        <dbReference type="EMBL" id="PLW10193.1"/>
    </source>
</evidence>
<evidence type="ECO:0000259" key="1">
    <source>
        <dbReference type="PROSITE" id="PS51296"/>
    </source>
</evidence>
<dbReference type="InterPro" id="IPR017941">
    <property type="entry name" value="Rieske_2Fe-2S"/>
</dbReference>
<dbReference type="SUPFAM" id="SSF47240">
    <property type="entry name" value="Ferritin-like"/>
    <property type="match status" value="1"/>
</dbReference>
<dbReference type="Proteomes" id="UP000235392">
    <property type="component" value="Unassembled WGS sequence"/>
</dbReference>
<accession>A0A2N5SAC1</accession>
<evidence type="ECO:0000313" key="3">
    <source>
        <dbReference type="Proteomes" id="UP000235392"/>
    </source>
</evidence>
<dbReference type="PANTHER" id="PTHR42782:SF2">
    <property type="entry name" value="3-OXOACYL-[ACYL-CARRIER-PROTEIN] SYNTHASE-LIKE PROTEIN"/>
    <property type="match status" value="1"/>
</dbReference>
<protein>
    <recommendedName>
        <fullName evidence="1">Rieske domain-containing protein</fullName>
    </recommendedName>
</protein>
<dbReference type="PROSITE" id="PS51296">
    <property type="entry name" value="RIESKE"/>
    <property type="match status" value="1"/>
</dbReference>
<organism evidence="2 3">
    <name type="scientific">Puccinia coronata f. sp. avenae</name>
    <dbReference type="NCBI Taxonomy" id="200324"/>
    <lineage>
        <taxon>Eukaryota</taxon>
        <taxon>Fungi</taxon>
        <taxon>Dikarya</taxon>
        <taxon>Basidiomycota</taxon>
        <taxon>Pucciniomycotina</taxon>
        <taxon>Pucciniomycetes</taxon>
        <taxon>Pucciniales</taxon>
        <taxon>Pucciniaceae</taxon>
        <taxon>Puccinia</taxon>
    </lineage>
</organism>
<comment type="caution">
    <text evidence="2">The sequence shown here is derived from an EMBL/GenBank/DDBJ whole genome shotgun (WGS) entry which is preliminary data.</text>
</comment>
<dbReference type="InterPro" id="IPR007402">
    <property type="entry name" value="DUF455"/>
</dbReference>
<dbReference type="Pfam" id="PF04305">
    <property type="entry name" value="DUF455"/>
    <property type="match status" value="1"/>
</dbReference>
<dbReference type="GO" id="GO:0051537">
    <property type="term" value="F:2 iron, 2 sulfur cluster binding"/>
    <property type="evidence" value="ECO:0007669"/>
    <property type="project" value="InterPro"/>
</dbReference>